<dbReference type="CDD" id="cd10448">
    <property type="entry name" value="GIY-YIG_unchar_3"/>
    <property type="match status" value="1"/>
</dbReference>
<dbReference type="SUPFAM" id="SSF82771">
    <property type="entry name" value="GIY-YIG endonuclease"/>
    <property type="match status" value="1"/>
</dbReference>
<dbReference type="InterPro" id="IPR000305">
    <property type="entry name" value="GIY-YIG_endonuc"/>
</dbReference>
<gene>
    <name evidence="3" type="ORF">IAB75_07650</name>
</gene>
<comment type="caution">
    <text evidence="3">The sequence shown here is derived from an EMBL/GenBank/DDBJ whole genome shotgun (WGS) entry which is preliminary data.</text>
</comment>
<dbReference type="PANTHER" id="PTHR34477">
    <property type="entry name" value="UPF0213 PROTEIN YHBQ"/>
    <property type="match status" value="1"/>
</dbReference>
<dbReference type="InterPro" id="IPR050190">
    <property type="entry name" value="UPF0213_domain"/>
</dbReference>
<dbReference type="SMART" id="SM00465">
    <property type="entry name" value="GIYc"/>
    <property type="match status" value="1"/>
</dbReference>
<dbReference type="Gene3D" id="3.40.1440.10">
    <property type="entry name" value="GIY-YIG endonuclease"/>
    <property type="match status" value="1"/>
</dbReference>
<dbReference type="Pfam" id="PF01541">
    <property type="entry name" value="GIY-YIG"/>
    <property type="match status" value="1"/>
</dbReference>
<dbReference type="AlphaFoldDB" id="A0A940IIL5"/>
<evidence type="ECO:0000256" key="1">
    <source>
        <dbReference type="ARBA" id="ARBA00007435"/>
    </source>
</evidence>
<protein>
    <submittedName>
        <fullName evidence="3">GIY-YIG nuclease family protein</fullName>
    </submittedName>
</protein>
<reference evidence="3" key="2">
    <citation type="journal article" date="2021" name="PeerJ">
        <title>Extensive microbial diversity within the chicken gut microbiome revealed by metagenomics and culture.</title>
        <authorList>
            <person name="Gilroy R."/>
            <person name="Ravi A."/>
            <person name="Getino M."/>
            <person name="Pursley I."/>
            <person name="Horton D.L."/>
            <person name="Alikhan N.F."/>
            <person name="Baker D."/>
            <person name="Gharbi K."/>
            <person name="Hall N."/>
            <person name="Watson M."/>
            <person name="Adriaenssens E.M."/>
            <person name="Foster-Nyarko E."/>
            <person name="Jarju S."/>
            <person name="Secka A."/>
            <person name="Antonio M."/>
            <person name="Oren A."/>
            <person name="Chaudhuri R.R."/>
            <person name="La Ragione R."/>
            <person name="Hildebrand F."/>
            <person name="Pallen M.J."/>
        </authorList>
    </citation>
    <scope>NUCLEOTIDE SEQUENCE</scope>
    <source>
        <strain evidence="3">G3-8215</strain>
    </source>
</reference>
<evidence type="ECO:0000259" key="2">
    <source>
        <dbReference type="PROSITE" id="PS50164"/>
    </source>
</evidence>
<dbReference type="PROSITE" id="PS50164">
    <property type="entry name" value="GIY_YIG"/>
    <property type="match status" value="1"/>
</dbReference>
<dbReference type="InterPro" id="IPR035901">
    <property type="entry name" value="GIY-YIG_endonuc_sf"/>
</dbReference>
<comment type="similarity">
    <text evidence="1">Belongs to the UPF0213 family.</text>
</comment>
<evidence type="ECO:0000313" key="3">
    <source>
        <dbReference type="EMBL" id="MBO8483969.1"/>
    </source>
</evidence>
<dbReference type="PANTHER" id="PTHR34477:SF5">
    <property type="entry name" value="BSL5627 PROTEIN"/>
    <property type="match status" value="1"/>
</dbReference>
<reference evidence="3" key="1">
    <citation type="submission" date="2020-10" db="EMBL/GenBank/DDBJ databases">
        <authorList>
            <person name="Gilroy R."/>
        </authorList>
    </citation>
    <scope>NUCLEOTIDE SEQUENCE</scope>
    <source>
        <strain evidence="3">G3-8215</strain>
    </source>
</reference>
<accession>A0A940IIL5</accession>
<feature type="domain" description="GIY-YIG" evidence="2">
    <location>
        <begin position="3"/>
        <end position="79"/>
    </location>
</feature>
<organism evidence="3 4">
    <name type="scientific">Candidatus Cryptobacteroides avicola</name>
    <dbReference type="NCBI Taxonomy" id="2840757"/>
    <lineage>
        <taxon>Bacteria</taxon>
        <taxon>Pseudomonadati</taxon>
        <taxon>Bacteroidota</taxon>
        <taxon>Bacteroidia</taxon>
        <taxon>Bacteroidales</taxon>
        <taxon>Candidatus Cryptobacteroides</taxon>
    </lineage>
</organism>
<proteinExistence type="inferred from homology"/>
<sequence length="100" mass="12038">MYKQYYIYFMMSDNRNALYIGVTDNLERRVKEHQSGTIPGFTRKYCCTNLVYYETYSDVDEAIAREKKLKKWSRAKKETLIQTTNPHYEDLSLSFRINNK</sequence>
<name>A0A940IIL5_9BACT</name>
<evidence type="ECO:0000313" key="4">
    <source>
        <dbReference type="Proteomes" id="UP000725002"/>
    </source>
</evidence>
<dbReference type="EMBL" id="JADILV010000050">
    <property type="protein sequence ID" value="MBO8483969.1"/>
    <property type="molecule type" value="Genomic_DNA"/>
</dbReference>
<dbReference type="Proteomes" id="UP000725002">
    <property type="component" value="Unassembled WGS sequence"/>
</dbReference>